<evidence type="ECO:0000313" key="1">
    <source>
        <dbReference type="EMBL" id="AKA60929.1"/>
    </source>
</evidence>
<accession>A0A0E3M0U9</accession>
<protein>
    <submittedName>
        <fullName evidence="1">Uncharacterized protein</fullName>
    </submittedName>
</protein>
<name>A0A0E3M0U9_9CAUD</name>
<dbReference type="EMBL" id="KP719132">
    <property type="protein sequence ID" value="AKA60929.1"/>
    <property type="molecule type" value="Genomic_DNA"/>
</dbReference>
<dbReference type="Proteomes" id="UP000033023">
    <property type="component" value="Segment"/>
</dbReference>
<organism evidence="1 2">
    <name type="scientific">Enterobacteria phage JenP1</name>
    <dbReference type="NCBI Taxonomy" id="1610837"/>
    <lineage>
        <taxon>Viruses</taxon>
        <taxon>Duplodnaviria</taxon>
        <taxon>Heunggongvirae</taxon>
        <taxon>Uroviricota</taxon>
        <taxon>Caudoviricetes</taxon>
        <taxon>Queuovirinae</taxon>
        <taxon>Nonagvirus</taxon>
        <taxon>Nonagvirus JenP1</taxon>
    </lineage>
</organism>
<dbReference type="KEGG" id="vg:26646294"/>
<keyword evidence="2" id="KW-1185">Reference proteome</keyword>
<proteinExistence type="predicted"/>
<reference evidence="1 2" key="1">
    <citation type="journal article" date="2015" name="Genome Announc.">
        <title>Complete Genome Sequences of Four Novel Escherichia coli Bacteriophages Belonging to New Phage Groups.</title>
        <authorList>
            <person name="Carstens A.B."/>
            <person name="Kot W."/>
            <person name="Hansen L.H."/>
        </authorList>
    </citation>
    <scope>NUCLEOTIDE SEQUENCE [LARGE SCALE GENOMIC DNA]</scope>
</reference>
<dbReference type="OrthoDB" id="24350at10239"/>
<evidence type="ECO:0000313" key="2">
    <source>
        <dbReference type="Proteomes" id="UP000033023"/>
    </source>
</evidence>
<reference evidence="2" key="2">
    <citation type="submission" date="2015-01" db="EMBL/GenBank/DDBJ databases">
        <title>Complete sequence of three novel 9g-like phages.</title>
        <authorList>
            <person name="Carstens A.B."/>
            <person name="Hansen L.H."/>
            <person name="Kot W."/>
        </authorList>
    </citation>
    <scope>NUCLEOTIDE SEQUENCE [LARGE SCALE GENOMIC DNA]</scope>
</reference>
<sequence length="89" mass="10185">MITAQEARTNSENLDTSAYLDDLDKWITKASLDGRDHIKLFEKPYSEIGSPNARPAMRKVTEQLVSFGYTISYKQPLSQMDTESVEILW</sequence>
<dbReference type="RefSeq" id="YP_009220033.1">
    <property type="nucleotide sequence ID" value="NC_029028.1"/>
</dbReference>
<dbReference type="GeneID" id="26646294"/>